<keyword evidence="6" id="KW-1185">Reference proteome</keyword>
<protein>
    <recommendedName>
        <fullName evidence="3">Glutathione-dependent peroxiredoxin</fullName>
        <ecNumber evidence="3">1.11.1.27</ecNumber>
    </recommendedName>
</protein>
<comment type="catalytic activity">
    <reaction evidence="3">
        <text>a hydroperoxide + 2 glutathione = an alcohol + glutathione disulfide + H2O</text>
        <dbReference type="Rhea" id="RHEA:62632"/>
        <dbReference type="ChEBI" id="CHEBI:15377"/>
        <dbReference type="ChEBI" id="CHEBI:30879"/>
        <dbReference type="ChEBI" id="CHEBI:35924"/>
        <dbReference type="ChEBI" id="CHEBI:57925"/>
        <dbReference type="ChEBI" id="CHEBI:58297"/>
        <dbReference type="EC" id="1.11.1.27"/>
    </reaction>
</comment>
<dbReference type="PANTHER" id="PTHR10430">
    <property type="entry name" value="PEROXIREDOXIN"/>
    <property type="match status" value="1"/>
</dbReference>
<keyword evidence="1 3" id="KW-0575">Peroxidase</keyword>
<evidence type="ECO:0000313" key="6">
    <source>
        <dbReference type="Proteomes" id="UP001595710"/>
    </source>
</evidence>
<accession>A0ABV7WPX7</accession>
<comment type="similarity">
    <text evidence="3">Belongs to the peroxiredoxin family. Prx5 subfamily.</text>
</comment>
<comment type="caution">
    <text evidence="5">The sequence shown here is derived from an EMBL/GenBank/DDBJ whole genome shotgun (WGS) entry which is preliminary data.</text>
</comment>
<dbReference type="InterPro" id="IPR037944">
    <property type="entry name" value="PRX5-like"/>
</dbReference>
<dbReference type="PROSITE" id="PS51352">
    <property type="entry name" value="THIOREDOXIN_2"/>
    <property type="match status" value="1"/>
</dbReference>
<reference evidence="6" key="1">
    <citation type="journal article" date="2019" name="Int. J. Syst. Evol. Microbiol.">
        <title>The Global Catalogue of Microorganisms (GCM) 10K type strain sequencing project: providing services to taxonomists for standard genome sequencing and annotation.</title>
        <authorList>
            <consortium name="The Broad Institute Genomics Platform"/>
            <consortium name="The Broad Institute Genome Sequencing Center for Infectious Disease"/>
            <person name="Wu L."/>
            <person name="Ma J."/>
        </authorList>
    </citation>
    <scope>NUCLEOTIDE SEQUENCE [LARGE SCALE GENOMIC DNA]</scope>
    <source>
        <strain evidence="6">CECT 8288</strain>
    </source>
</reference>
<gene>
    <name evidence="5" type="ORF">ACFOND_05045</name>
</gene>
<evidence type="ECO:0000256" key="2">
    <source>
        <dbReference type="ARBA" id="ARBA00023002"/>
    </source>
</evidence>
<dbReference type="RefSeq" id="WP_216000873.1">
    <property type="nucleotide sequence ID" value="NZ_JAUFQI010000001.1"/>
</dbReference>
<evidence type="ECO:0000259" key="4">
    <source>
        <dbReference type="PROSITE" id="PS51352"/>
    </source>
</evidence>
<proteinExistence type="inferred from homology"/>
<keyword evidence="3" id="KW-0049">Antioxidant</keyword>
<dbReference type="PANTHER" id="PTHR10430:SF16">
    <property type="entry name" value="PEROXIREDOXIN-5, MITOCHONDRIAL"/>
    <property type="match status" value="1"/>
</dbReference>
<evidence type="ECO:0000256" key="3">
    <source>
        <dbReference type="RuleBase" id="RU366011"/>
    </source>
</evidence>
<organism evidence="5 6">
    <name type="scientific">Reinekea marina</name>
    <dbReference type="NCBI Taxonomy" id="1310421"/>
    <lineage>
        <taxon>Bacteria</taxon>
        <taxon>Pseudomonadati</taxon>
        <taxon>Pseudomonadota</taxon>
        <taxon>Gammaproteobacteria</taxon>
        <taxon>Oceanospirillales</taxon>
        <taxon>Saccharospirillaceae</taxon>
        <taxon>Reinekea</taxon>
    </lineage>
</organism>
<dbReference type="InterPro" id="IPR013766">
    <property type="entry name" value="Thioredoxin_domain"/>
</dbReference>
<keyword evidence="3" id="KW-0676">Redox-active center</keyword>
<evidence type="ECO:0000256" key="1">
    <source>
        <dbReference type="ARBA" id="ARBA00022559"/>
    </source>
</evidence>
<dbReference type="CDD" id="cd03013">
    <property type="entry name" value="PRX5_like"/>
    <property type="match status" value="1"/>
</dbReference>
<evidence type="ECO:0000313" key="5">
    <source>
        <dbReference type="EMBL" id="MFC3701002.1"/>
    </source>
</evidence>
<feature type="domain" description="Thioredoxin" evidence="4">
    <location>
        <begin position="3"/>
        <end position="158"/>
    </location>
</feature>
<dbReference type="Proteomes" id="UP001595710">
    <property type="component" value="Unassembled WGS sequence"/>
</dbReference>
<dbReference type="Pfam" id="PF08534">
    <property type="entry name" value="Redoxin"/>
    <property type="match status" value="1"/>
</dbReference>
<keyword evidence="2 3" id="KW-0560">Oxidoreductase</keyword>
<name>A0ABV7WPX7_9GAMM</name>
<dbReference type="EMBL" id="JBHRYN010000007">
    <property type="protein sequence ID" value="MFC3701002.1"/>
    <property type="molecule type" value="Genomic_DNA"/>
</dbReference>
<comment type="function">
    <text evidence="3">Thiol-specific peroxidase that catalyzes the reduction of hydrogen peroxide and organic hydroperoxides to water and alcohols, respectively. Plays a role in cell protection against oxidative stress by detoxifying peroxides.</text>
</comment>
<sequence length="158" mass="16777">MPIKVGDTLPSVELSELSKEGPVKVSSDEIFANKKVVLFALPGAFTPTCSAAHLPGFVVKADELKAKGVDEIVCLSVNDAWVMGAWGESQNAENIRMIADGSANFTEAVDLVLDLTDANMGVRSERYALIANNGVVEWIGIEEGGFEHSSVEAVLNAL</sequence>
<dbReference type="EC" id="1.11.1.27" evidence="3"/>
<dbReference type="InterPro" id="IPR013740">
    <property type="entry name" value="Redoxin"/>
</dbReference>